<proteinExistence type="predicted"/>
<keyword evidence="3" id="KW-1185">Reference proteome</keyword>
<comment type="caution">
    <text evidence="2">The sequence shown here is derived from an EMBL/GenBank/DDBJ whole genome shotgun (WGS) entry which is preliminary data.</text>
</comment>
<feature type="region of interest" description="Disordered" evidence="1">
    <location>
        <begin position="1"/>
        <end position="27"/>
    </location>
</feature>
<protein>
    <submittedName>
        <fullName evidence="2">Uncharacterized protein</fullName>
    </submittedName>
</protein>
<name>A0A085VNQ1_PSESX</name>
<dbReference type="PATRIC" id="fig|317.175.peg.1257"/>
<dbReference type="RefSeq" id="WP_032626988.1">
    <property type="nucleotide sequence ID" value="NZ_JPQU01000022.1"/>
</dbReference>
<dbReference type="AlphaFoldDB" id="A0A085VNQ1"/>
<accession>A0A085VNQ1</accession>
<organism evidence="2 3">
    <name type="scientific">Pseudomonas syringae</name>
    <dbReference type="NCBI Taxonomy" id="317"/>
    <lineage>
        <taxon>Bacteria</taxon>
        <taxon>Pseudomonadati</taxon>
        <taxon>Pseudomonadota</taxon>
        <taxon>Gammaproteobacteria</taxon>
        <taxon>Pseudomonadales</taxon>
        <taxon>Pseudomonadaceae</taxon>
        <taxon>Pseudomonas</taxon>
    </lineage>
</organism>
<reference evidence="2 3" key="1">
    <citation type="submission" date="2014-07" db="EMBL/GenBank/DDBJ databases">
        <title>Draft Genome Sequences of Environmental Pseudomonas syringae strains.</title>
        <authorList>
            <person name="Baltrus D.A."/>
            <person name="Berge O."/>
            <person name="Morris C."/>
        </authorList>
    </citation>
    <scope>NUCLEOTIDE SEQUENCE [LARGE SCALE GENOMIC DNA]</scope>
    <source>
        <strain evidence="2 3">GAW0119</strain>
    </source>
</reference>
<evidence type="ECO:0000313" key="2">
    <source>
        <dbReference type="EMBL" id="KFE57064.1"/>
    </source>
</evidence>
<gene>
    <name evidence="2" type="ORF">IV01_06010</name>
</gene>
<sequence>MRIDPRPLLPTTPEKTPAVESVQPASQRQGARFEAVLNKREVLARRSLRGDVEQSANTSAVNAELFGCTRSLEILEYVLNNVLPELDAEPEIRALAHELINEEIDLRRSLEQQRAEVQA</sequence>
<dbReference type="OrthoDB" id="7014538at2"/>
<evidence type="ECO:0000256" key="1">
    <source>
        <dbReference type="SAM" id="MobiDB-lite"/>
    </source>
</evidence>
<dbReference type="Proteomes" id="UP000028631">
    <property type="component" value="Unassembled WGS sequence"/>
</dbReference>
<dbReference type="EMBL" id="JPQU01000022">
    <property type="protein sequence ID" value="KFE57064.1"/>
    <property type="molecule type" value="Genomic_DNA"/>
</dbReference>
<evidence type="ECO:0000313" key="3">
    <source>
        <dbReference type="Proteomes" id="UP000028631"/>
    </source>
</evidence>